<sequence length="122" mass="13714">MSADKGKILIVDDEYVFCKSLKQYLDKIGYQAVVATSGEHALDLAQEEVPDLMTLDIRMPGLNGYEVLSRIRRLAPEMPVVVITAVDVPRMEEMLQHSGAQAVLHKPVNLEEVRRVLEQLLN</sequence>
<keyword evidence="5" id="KW-1185">Reference proteome</keyword>
<name>D6Z030_DESAT</name>
<dbReference type="SMART" id="SM00448">
    <property type="entry name" value="REC"/>
    <property type="match status" value="1"/>
</dbReference>
<feature type="domain" description="Response regulatory" evidence="3">
    <location>
        <begin position="7"/>
        <end position="121"/>
    </location>
</feature>
<dbReference type="InterPro" id="IPR050595">
    <property type="entry name" value="Bact_response_regulator"/>
</dbReference>
<evidence type="ECO:0000256" key="2">
    <source>
        <dbReference type="PROSITE-ProRule" id="PRU00169"/>
    </source>
</evidence>
<dbReference type="PROSITE" id="PS50110">
    <property type="entry name" value="RESPONSE_REGULATORY"/>
    <property type="match status" value="1"/>
</dbReference>
<evidence type="ECO:0000256" key="1">
    <source>
        <dbReference type="ARBA" id="ARBA00022553"/>
    </source>
</evidence>
<dbReference type="PANTHER" id="PTHR44591:SF3">
    <property type="entry name" value="RESPONSE REGULATORY DOMAIN-CONTAINING PROTEIN"/>
    <property type="match status" value="1"/>
</dbReference>
<dbReference type="eggNOG" id="COG0745">
    <property type="taxonomic scope" value="Bacteria"/>
</dbReference>
<dbReference type="PANTHER" id="PTHR44591">
    <property type="entry name" value="STRESS RESPONSE REGULATOR PROTEIN 1"/>
    <property type="match status" value="1"/>
</dbReference>
<dbReference type="STRING" id="589865.DaAHT2_2398"/>
<dbReference type="AlphaFoldDB" id="D6Z030"/>
<dbReference type="Pfam" id="PF00072">
    <property type="entry name" value="Response_reg"/>
    <property type="match status" value="1"/>
</dbReference>
<reference evidence="5" key="1">
    <citation type="submission" date="2010-02" db="EMBL/GenBank/DDBJ databases">
        <title>Complete sequence of Desulfurivibrio alkaliphilus AHT2.</title>
        <authorList>
            <consortium name="US DOE Joint Genome Institute"/>
            <person name="Pitluck S."/>
            <person name="Chertkov O."/>
            <person name="Detter J.C."/>
            <person name="Han C."/>
            <person name="Tapia R."/>
            <person name="Larimer F."/>
            <person name="Land M."/>
            <person name="Hauser L."/>
            <person name="Kyrpides N."/>
            <person name="Mikhailova N."/>
            <person name="Sorokin D.Y."/>
            <person name="Muyzer G."/>
            <person name="Woyke T."/>
        </authorList>
    </citation>
    <scope>NUCLEOTIDE SEQUENCE [LARGE SCALE GENOMIC DNA]</scope>
    <source>
        <strain evidence="5">DSM 19089 / UNIQEM U267 / AHT2</strain>
    </source>
</reference>
<gene>
    <name evidence="4" type="ordered locus">DaAHT2_2398</name>
</gene>
<dbReference type="KEGG" id="dak:DaAHT2_2398"/>
<protein>
    <submittedName>
        <fullName evidence="4">Response regulator receiver protein</fullName>
    </submittedName>
</protein>
<dbReference type="InterPro" id="IPR011006">
    <property type="entry name" value="CheY-like_superfamily"/>
</dbReference>
<dbReference type="HOGENOM" id="CLU_000445_69_8_7"/>
<evidence type="ECO:0000313" key="4">
    <source>
        <dbReference type="EMBL" id="ADH87063.1"/>
    </source>
</evidence>
<proteinExistence type="predicted"/>
<dbReference type="Gene3D" id="3.40.50.2300">
    <property type="match status" value="1"/>
</dbReference>
<dbReference type="SUPFAM" id="SSF52172">
    <property type="entry name" value="CheY-like"/>
    <property type="match status" value="1"/>
</dbReference>
<dbReference type="CDD" id="cd00156">
    <property type="entry name" value="REC"/>
    <property type="match status" value="1"/>
</dbReference>
<evidence type="ECO:0000313" key="5">
    <source>
        <dbReference type="Proteomes" id="UP000001508"/>
    </source>
</evidence>
<dbReference type="Proteomes" id="UP000001508">
    <property type="component" value="Chromosome"/>
</dbReference>
<accession>D6Z030</accession>
<dbReference type="InParanoid" id="D6Z030"/>
<dbReference type="GO" id="GO:0000160">
    <property type="term" value="P:phosphorelay signal transduction system"/>
    <property type="evidence" value="ECO:0007669"/>
    <property type="project" value="InterPro"/>
</dbReference>
<keyword evidence="1 2" id="KW-0597">Phosphoprotein</keyword>
<feature type="modified residue" description="4-aspartylphosphate" evidence="2">
    <location>
        <position position="56"/>
    </location>
</feature>
<dbReference type="RefSeq" id="WP_013164575.1">
    <property type="nucleotide sequence ID" value="NC_014216.1"/>
</dbReference>
<dbReference type="EMBL" id="CP001940">
    <property type="protein sequence ID" value="ADH87063.1"/>
    <property type="molecule type" value="Genomic_DNA"/>
</dbReference>
<organism evidence="4 5">
    <name type="scientific">Desulfurivibrio alkaliphilus (strain DSM 19089 / UNIQEM U267 / AHT2)</name>
    <dbReference type="NCBI Taxonomy" id="589865"/>
    <lineage>
        <taxon>Bacteria</taxon>
        <taxon>Pseudomonadati</taxon>
        <taxon>Thermodesulfobacteriota</taxon>
        <taxon>Desulfobulbia</taxon>
        <taxon>Desulfobulbales</taxon>
        <taxon>Desulfobulbaceae</taxon>
        <taxon>Desulfurivibrio</taxon>
    </lineage>
</organism>
<evidence type="ECO:0000259" key="3">
    <source>
        <dbReference type="PROSITE" id="PS50110"/>
    </source>
</evidence>
<dbReference type="InterPro" id="IPR001789">
    <property type="entry name" value="Sig_transdc_resp-reg_receiver"/>
</dbReference>
<dbReference type="OrthoDB" id="9778432at2"/>